<organism evidence="2 3">
    <name type="scientific">Mucilaginibacter ximonensis</name>
    <dbReference type="NCBI Taxonomy" id="538021"/>
    <lineage>
        <taxon>Bacteria</taxon>
        <taxon>Pseudomonadati</taxon>
        <taxon>Bacteroidota</taxon>
        <taxon>Sphingobacteriia</taxon>
        <taxon>Sphingobacteriales</taxon>
        <taxon>Sphingobacteriaceae</taxon>
        <taxon>Mucilaginibacter</taxon>
    </lineage>
</organism>
<evidence type="ECO:0000256" key="1">
    <source>
        <dbReference type="SAM" id="SignalP"/>
    </source>
</evidence>
<evidence type="ECO:0000313" key="3">
    <source>
        <dbReference type="Proteomes" id="UP001597557"/>
    </source>
</evidence>
<keyword evidence="1" id="KW-0732">Signal</keyword>
<comment type="caution">
    <text evidence="2">The sequence shown here is derived from an EMBL/GenBank/DDBJ whole genome shotgun (WGS) entry which is preliminary data.</text>
</comment>
<dbReference type="RefSeq" id="WP_377189769.1">
    <property type="nucleotide sequence ID" value="NZ_JBHUPD010000004.1"/>
</dbReference>
<protein>
    <recommendedName>
        <fullName evidence="4">Lipoprotein</fullName>
    </recommendedName>
</protein>
<gene>
    <name evidence="2" type="ORF">ACFS5N_19410</name>
</gene>
<evidence type="ECO:0008006" key="4">
    <source>
        <dbReference type="Google" id="ProtNLM"/>
    </source>
</evidence>
<feature type="signal peptide" evidence="1">
    <location>
        <begin position="1"/>
        <end position="20"/>
    </location>
</feature>
<evidence type="ECO:0000313" key="2">
    <source>
        <dbReference type="EMBL" id="MFD2874662.1"/>
    </source>
</evidence>
<dbReference type="EMBL" id="JBHUPD010000004">
    <property type="protein sequence ID" value="MFD2874662.1"/>
    <property type="molecule type" value="Genomic_DNA"/>
</dbReference>
<sequence length="223" mass="24681">MKRFYLTLLLAAATFMVCCKMDTPDMTGVTDTTTGFQPLTKGSTWSYHQTFNSTDHPATNEVISMSGKRSVINGKTYYEATDKADTVISTTYFYQGNGSYSIRSAVLGSGITVEYLYLKDDVAVGQTWTAPISDDGKIQGFPAQIVGRVINRDTSMTISSMTFKHVAHTQLKLQYKITTAFETYQLIDFYIGKGVGIIEIDTDAGQPLNLKSQQSVTSYKIEK</sequence>
<dbReference type="Proteomes" id="UP001597557">
    <property type="component" value="Unassembled WGS sequence"/>
</dbReference>
<accession>A0ABW5YH75</accession>
<reference evidence="3" key="1">
    <citation type="journal article" date="2019" name="Int. J. Syst. Evol. Microbiol.">
        <title>The Global Catalogue of Microorganisms (GCM) 10K type strain sequencing project: providing services to taxonomists for standard genome sequencing and annotation.</title>
        <authorList>
            <consortium name="The Broad Institute Genomics Platform"/>
            <consortium name="The Broad Institute Genome Sequencing Center for Infectious Disease"/>
            <person name="Wu L."/>
            <person name="Ma J."/>
        </authorList>
    </citation>
    <scope>NUCLEOTIDE SEQUENCE [LARGE SCALE GENOMIC DNA]</scope>
    <source>
        <strain evidence="3">KCTC 22437</strain>
    </source>
</reference>
<feature type="chain" id="PRO_5045419685" description="Lipoprotein" evidence="1">
    <location>
        <begin position="21"/>
        <end position="223"/>
    </location>
</feature>
<keyword evidence="3" id="KW-1185">Reference proteome</keyword>
<name>A0ABW5YH75_9SPHI</name>
<proteinExistence type="predicted"/>